<dbReference type="Proteomes" id="UP001215598">
    <property type="component" value="Unassembled WGS sequence"/>
</dbReference>
<keyword evidence="4" id="KW-1185">Reference proteome</keyword>
<keyword evidence="1" id="KW-1133">Transmembrane helix</keyword>
<gene>
    <name evidence="3" type="ORF">B0H16DRAFT_1337116</name>
</gene>
<comment type="caution">
    <text evidence="3">The sequence shown here is derived from an EMBL/GenBank/DDBJ whole genome shotgun (WGS) entry which is preliminary data.</text>
</comment>
<proteinExistence type="predicted"/>
<keyword evidence="1" id="KW-0472">Membrane</keyword>
<feature type="transmembrane region" description="Helical" evidence="1">
    <location>
        <begin position="124"/>
        <end position="143"/>
    </location>
</feature>
<name>A0AAD7HE94_9AGAR</name>
<reference evidence="3" key="1">
    <citation type="submission" date="2023-03" db="EMBL/GenBank/DDBJ databases">
        <title>Massive genome expansion in bonnet fungi (Mycena s.s.) driven by repeated elements and novel gene families across ecological guilds.</title>
        <authorList>
            <consortium name="Lawrence Berkeley National Laboratory"/>
            <person name="Harder C.B."/>
            <person name="Miyauchi S."/>
            <person name="Viragh M."/>
            <person name="Kuo A."/>
            <person name="Thoen E."/>
            <person name="Andreopoulos B."/>
            <person name="Lu D."/>
            <person name="Skrede I."/>
            <person name="Drula E."/>
            <person name="Henrissat B."/>
            <person name="Morin E."/>
            <person name="Kohler A."/>
            <person name="Barry K."/>
            <person name="LaButti K."/>
            <person name="Morin E."/>
            <person name="Salamov A."/>
            <person name="Lipzen A."/>
            <person name="Mereny Z."/>
            <person name="Hegedus B."/>
            <person name="Baldrian P."/>
            <person name="Stursova M."/>
            <person name="Weitz H."/>
            <person name="Taylor A."/>
            <person name="Grigoriev I.V."/>
            <person name="Nagy L.G."/>
            <person name="Martin F."/>
            <person name="Kauserud H."/>
        </authorList>
    </citation>
    <scope>NUCLEOTIDE SEQUENCE</scope>
    <source>
        <strain evidence="3">CBHHK182m</strain>
    </source>
</reference>
<organism evidence="3 4">
    <name type="scientific">Mycena metata</name>
    <dbReference type="NCBI Taxonomy" id="1033252"/>
    <lineage>
        <taxon>Eukaryota</taxon>
        <taxon>Fungi</taxon>
        <taxon>Dikarya</taxon>
        <taxon>Basidiomycota</taxon>
        <taxon>Agaricomycotina</taxon>
        <taxon>Agaricomycetes</taxon>
        <taxon>Agaricomycetidae</taxon>
        <taxon>Agaricales</taxon>
        <taxon>Marasmiineae</taxon>
        <taxon>Mycenaceae</taxon>
        <taxon>Mycena</taxon>
    </lineage>
</organism>
<keyword evidence="1" id="KW-0812">Transmembrane</keyword>
<feature type="non-terminal residue" evidence="3">
    <location>
        <position position="1"/>
    </location>
</feature>
<accession>A0AAD7HE94</accession>
<feature type="transmembrane region" description="Helical" evidence="1">
    <location>
        <begin position="210"/>
        <end position="237"/>
    </location>
</feature>
<evidence type="ECO:0000313" key="3">
    <source>
        <dbReference type="EMBL" id="KAJ7718740.1"/>
    </source>
</evidence>
<evidence type="ECO:0000259" key="2">
    <source>
        <dbReference type="Pfam" id="PF20153"/>
    </source>
</evidence>
<feature type="transmembrane region" description="Helical" evidence="1">
    <location>
        <begin position="54"/>
        <end position="71"/>
    </location>
</feature>
<dbReference type="InterPro" id="IPR045338">
    <property type="entry name" value="DUF6535"/>
</dbReference>
<sequence length="247" mass="27423">MVSFTELPLTVASLPVPVSVWNESASAKLWAVYVSEAEKYDHALVESWRSDMEGMLIFAGLFSASLTAFIVESYKTLLPDSGDTTVVLLKQISLQLAAAANGTQFIIPAPTPFTPATTYRICNALWFISLGFSLTYALIATLLEQWARDYLHKSNMYSAPVVRARIFAYLYYGLKRFKLHVIVEVVPLLLHASLLFFFAGLVAFLVPVDLFLLVIAACLLGLTLLIYSCLTVLPILWPDCPYRTPLS</sequence>
<dbReference type="AlphaFoldDB" id="A0AAD7HE94"/>
<feature type="domain" description="DUF6535" evidence="2">
    <location>
        <begin position="30"/>
        <end position="206"/>
    </location>
</feature>
<feature type="transmembrane region" description="Helical" evidence="1">
    <location>
        <begin position="181"/>
        <end position="204"/>
    </location>
</feature>
<dbReference type="EMBL" id="JARKIB010000261">
    <property type="protein sequence ID" value="KAJ7718740.1"/>
    <property type="molecule type" value="Genomic_DNA"/>
</dbReference>
<protein>
    <recommendedName>
        <fullName evidence="2">DUF6535 domain-containing protein</fullName>
    </recommendedName>
</protein>
<dbReference type="Pfam" id="PF20153">
    <property type="entry name" value="DUF6535"/>
    <property type="match status" value="1"/>
</dbReference>
<evidence type="ECO:0000256" key="1">
    <source>
        <dbReference type="SAM" id="Phobius"/>
    </source>
</evidence>
<evidence type="ECO:0000313" key="4">
    <source>
        <dbReference type="Proteomes" id="UP001215598"/>
    </source>
</evidence>